<gene>
    <name evidence="1" type="ORF">SCALOS_LOCUS5893</name>
</gene>
<protein>
    <submittedName>
        <fullName evidence="1">6233_t:CDS:1</fullName>
    </submittedName>
</protein>
<sequence length="62" mass="7285">KHFKTEVFIQLNAWMLDNIWRTLSAGHLCLSYFVRTMSSDNPYFGHVMDMDIEQCPNMSVSK</sequence>
<dbReference type="EMBL" id="CAJVPM010010334">
    <property type="protein sequence ID" value="CAG8572226.1"/>
    <property type="molecule type" value="Genomic_DNA"/>
</dbReference>
<comment type="caution">
    <text evidence="1">The sequence shown here is derived from an EMBL/GenBank/DDBJ whole genome shotgun (WGS) entry which is preliminary data.</text>
</comment>
<name>A0ACA9M744_9GLOM</name>
<accession>A0ACA9M744</accession>
<dbReference type="Proteomes" id="UP000789860">
    <property type="component" value="Unassembled WGS sequence"/>
</dbReference>
<evidence type="ECO:0000313" key="2">
    <source>
        <dbReference type="Proteomes" id="UP000789860"/>
    </source>
</evidence>
<reference evidence="1" key="1">
    <citation type="submission" date="2021-06" db="EMBL/GenBank/DDBJ databases">
        <authorList>
            <person name="Kallberg Y."/>
            <person name="Tangrot J."/>
            <person name="Rosling A."/>
        </authorList>
    </citation>
    <scope>NUCLEOTIDE SEQUENCE</scope>
    <source>
        <strain evidence="1">AU212A</strain>
    </source>
</reference>
<evidence type="ECO:0000313" key="1">
    <source>
        <dbReference type="EMBL" id="CAG8572226.1"/>
    </source>
</evidence>
<proteinExistence type="predicted"/>
<organism evidence="1 2">
    <name type="scientific">Scutellospora calospora</name>
    <dbReference type="NCBI Taxonomy" id="85575"/>
    <lineage>
        <taxon>Eukaryota</taxon>
        <taxon>Fungi</taxon>
        <taxon>Fungi incertae sedis</taxon>
        <taxon>Mucoromycota</taxon>
        <taxon>Glomeromycotina</taxon>
        <taxon>Glomeromycetes</taxon>
        <taxon>Diversisporales</taxon>
        <taxon>Gigasporaceae</taxon>
        <taxon>Scutellospora</taxon>
    </lineage>
</organism>
<feature type="non-terminal residue" evidence="1">
    <location>
        <position position="1"/>
    </location>
</feature>
<keyword evidence="2" id="KW-1185">Reference proteome</keyword>